<dbReference type="InterPro" id="IPR036736">
    <property type="entry name" value="ACP-like_sf"/>
</dbReference>
<dbReference type="Pfam" id="PF00550">
    <property type="entry name" value="PP-binding"/>
    <property type="match status" value="1"/>
</dbReference>
<evidence type="ECO:0000256" key="2">
    <source>
        <dbReference type="ARBA" id="ARBA00022793"/>
    </source>
</evidence>
<dbReference type="Proteomes" id="UP001139157">
    <property type="component" value="Unassembled WGS sequence"/>
</dbReference>
<dbReference type="GO" id="GO:0008836">
    <property type="term" value="F:diaminopimelate decarboxylase activity"/>
    <property type="evidence" value="ECO:0007669"/>
    <property type="project" value="UniProtKB-UniRule"/>
</dbReference>
<evidence type="ECO:0000256" key="5">
    <source>
        <dbReference type="ARBA" id="ARBA00023239"/>
    </source>
</evidence>
<dbReference type="SUPFAM" id="SSF51419">
    <property type="entry name" value="PLP-binding barrel"/>
    <property type="match status" value="1"/>
</dbReference>
<dbReference type="GO" id="GO:0009089">
    <property type="term" value="P:lysine biosynthetic process via diaminopimelate"/>
    <property type="evidence" value="ECO:0007669"/>
    <property type="project" value="UniProtKB-UniRule"/>
</dbReference>
<dbReference type="RefSeq" id="WP_251915927.1">
    <property type="nucleotide sequence ID" value="NZ_JAMRXG010000013.1"/>
</dbReference>
<keyword evidence="3" id="KW-0663">Pyridoxal phosphate</keyword>
<gene>
    <name evidence="10" type="primary">lysA</name>
    <name evidence="10" type="ORF">NDR86_26975</name>
</gene>
<dbReference type="PRINTS" id="PR01181">
    <property type="entry name" value="DAPDCRBXLASE"/>
</dbReference>
<keyword evidence="4 8" id="KW-0457">Lysine biosynthesis</keyword>
<dbReference type="EC" id="4.1.1.20" evidence="6 8"/>
<dbReference type="PRINTS" id="PR01179">
    <property type="entry name" value="ODADCRBXLASE"/>
</dbReference>
<evidence type="ECO:0000256" key="4">
    <source>
        <dbReference type="ARBA" id="ARBA00023154"/>
    </source>
</evidence>
<proteinExistence type="inferred from homology"/>
<evidence type="ECO:0000256" key="1">
    <source>
        <dbReference type="ARBA" id="ARBA00001933"/>
    </source>
</evidence>
<dbReference type="NCBIfam" id="TIGR01048">
    <property type="entry name" value="lysA"/>
    <property type="match status" value="1"/>
</dbReference>
<comment type="caution">
    <text evidence="10">The sequence shown here is derived from an EMBL/GenBank/DDBJ whole genome shotgun (WGS) entry which is preliminary data.</text>
</comment>
<dbReference type="InterPro" id="IPR009006">
    <property type="entry name" value="Ala_racemase/Decarboxylase_C"/>
</dbReference>
<comment type="cofactor">
    <cofactor evidence="1 8">
        <name>pyridoxal 5'-phosphate</name>
        <dbReference type="ChEBI" id="CHEBI:597326"/>
    </cofactor>
</comment>
<evidence type="ECO:0000256" key="6">
    <source>
        <dbReference type="NCBIfam" id="TIGR01048"/>
    </source>
</evidence>
<dbReference type="InterPro" id="IPR009081">
    <property type="entry name" value="PP-bd_ACP"/>
</dbReference>
<dbReference type="InterPro" id="IPR002986">
    <property type="entry name" value="DAP_deCOOHase_LysA"/>
</dbReference>
<organism evidence="10 11">
    <name type="scientific">Nocardia pulmonis</name>
    <dbReference type="NCBI Taxonomy" id="2951408"/>
    <lineage>
        <taxon>Bacteria</taxon>
        <taxon>Bacillati</taxon>
        <taxon>Actinomycetota</taxon>
        <taxon>Actinomycetes</taxon>
        <taxon>Mycobacteriales</taxon>
        <taxon>Nocardiaceae</taxon>
        <taxon>Nocardia</taxon>
    </lineage>
</organism>
<sequence>MSEFSVQGLGISQLVGEFGTPLYVYDGAVIERTYAELRARLHEAIDIFYSLKPNPNVSIVRLLHRAGALAEVCSPGELASALRAGVAPADILYTGPGKSRVDLRHLVDLDIRAVICESFEELAELDELAAAAGRRPRVLVRVNPAFGVRGGRLTMAGKPREFGIDEEQVLAATDLVARHPHLRVIGIHCFTGTRILDAGVVVDNTRRILDLAIKVSEQLGIEPELVDIGGGIGIPYFPNERAVDLDALAAGVNAAVAEFLLRYPRVRIAVEPGRFLVGPAGTYAIAARSVKISRGQRFVITDGGTHQHMSAVGTGTYLKRNFPMALLSDPDREPAGPCTVTGLLLTPTDIIGKDVELPEIATGEVLGVFQSGAYGPSASITYMNGRGYPAEVLVHQGRAHLIRSRDTEDDLFTRQHLVNFDEDPLVAEVYAEIRRMAGGESGAEVGEISRDTLLFDDLALDSLSIVELLTRLEDRFGVVVDPHELDPGTVRTVGSITDFVLAYRRES</sequence>
<accession>A0A9X2EAG8</accession>
<keyword evidence="2 8" id="KW-0210">Decarboxylase</keyword>
<keyword evidence="11" id="KW-1185">Reference proteome</keyword>
<dbReference type="Gene3D" id="2.40.37.10">
    <property type="entry name" value="Lyase, Ornithine Decarboxylase, Chain A, domain 1"/>
    <property type="match status" value="1"/>
</dbReference>
<dbReference type="PANTHER" id="PTHR43727:SF2">
    <property type="entry name" value="GROUP IV DECARBOXYLASE"/>
    <property type="match status" value="1"/>
</dbReference>
<dbReference type="Pfam" id="PF00278">
    <property type="entry name" value="Orn_DAP_Arg_deC"/>
    <property type="match status" value="1"/>
</dbReference>
<evidence type="ECO:0000256" key="7">
    <source>
        <dbReference type="RuleBase" id="RU003737"/>
    </source>
</evidence>
<dbReference type="PROSITE" id="PS50075">
    <property type="entry name" value="CARRIER"/>
    <property type="match status" value="1"/>
</dbReference>
<evidence type="ECO:0000313" key="11">
    <source>
        <dbReference type="Proteomes" id="UP001139157"/>
    </source>
</evidence>
<dbReference type="FunFam" id="3.20.20.10:FF:000003">
    <property type="entry name" value="Diaminopimelate decarboxylase"/>
    <property type="match status" value="1"/>
</dbReference>
<feature type="domain" description="Carrier" evidence="9">
    <location>
        <begin position="424"/>
        <end position="504"/>
    </location>
</feature>
<dbReference type="Pfam" id="PF02784">
    <property type="entry name" value="Orn_Arg_deC_N"/>
    <property type="match status" value="1"/>
</dbReference>
<comment type="similarity">
    <text evidence="7">Belongs to the Orn/Lys/Arg decarboxylase class-II family.</text>
</comment>
<dbReference type="EMBL" id="JAMRXG010000013">
    <property type="protein sequence ID" value="MCM6777137.1"/>
    <property type="molecule type" value="Genomic_DNA"/>
</dbReference>
<dbReference type="Gene3D" id="1.10.1200.10">
    <property type="entry name" value="ACP-like"/>
    <property type="match status" value="1"/>
</dbReference>
<dbReference type="PANTHER" id="PTHR43727">
    <property type="entry name" value="DIAMINOPIMELATE DECARBOXYLASE"/>
    <property type="match status" value="1"/>
</dbReference>
<protein>
    <recommendedName>
        <fullName evidence="6 8">Diaminopimelate decarboxylase</fullName>
        <ecNumber evidence="6 8">4.1.1.20</ecNumber>
    </recommendedName>
</protein>
<dbReference type="InterPro" id="IPR022644">
    <property type="entry name" value="De-COase2_N"/>
</dbReference>
<dbReference type="InterPro" id="IPR022643">
    <property type="entry name" value="De-COase2_C"/>
</dbReference>
<evidence type="ECO:0000313" key="10">
    <source>
        <dbReference type="EMBL" id="MCM6777137.1"/>
    </source>
</evidence>
<evidence type="ECO:0000256" key="3">
    <source>
        <dbReference type="ARBA" id="ARBA00022898"/>
    </source>
</evidence>
<dbReference type="InterPro" id="IPR000183">
    <property type="entry name" value="Orn/DAP/Arg_de-COase"/>
</dbReference>
<dbReference type="InterPro" id="IPR029066">
    <property type="entry name" value="PLP-binding_barrel"/>
</dbReference>
<keyword evidence="4 8" id="KW-0028">Amino-acid biosynthesis</keyword>
<dbReference type="SUPFAM" id="SSF50621">
    <property type="entry name" value="Alanine racemase C-terminal domain-like"/>
    <property type="match status" value="1"/>
</dbReference>
<comment type="catalytic activity">
    <reaction evidence="8">
        <text>meso-2,6-diaminopimelate + H(+) = L-lysine + CO2</text>
        <dbReference type="Rhea" id="RHEA:15101"/>
        <dbReference type="ChEBI" id="CHEBI:15378"/>
        <dbReference type="ChEBI" id="CHEBI:16526"/>
        <dbReference type="ChEBI" id="CHEBI:32551"/>
        <dbReference type="ChEBI" id="CHEBI:57791"/>
        <dbReference type="EC" id="4.1.1.20"/>
    </reaction>
</comment>
<dbReference type="AlphaFoldDB" id="A0A9X2EAG8"/>
<evidence type="ECO:0000259" key="9">
    <source>
        <dbReference type="PROSITE" id="PS50075"/>
    </source>
</evidence>
<dbReference type="SUPFAM" id="SSF47336">
    <property type="entry name" value="ACP-like"/>
    <property type="match status" value="1"/>
</dbReference>
<evidence type="ECO:0000256" key="8">
    <source>
        <dbReference type="RuleBase" id="RU003738"/>
    </source>
</evidence>
<reference evidence="10" key="1">
    <citation type="submission" date="2022-06" db="EMBL/GenBank/DDBJ databases">
        <title>Novel species in genus nocardia.</title>
        <authorList>
            <person name="Li F."/>
        </authorList>
    </citation>
    <scope>NUCLEOTIDE SEQUENCE</scope>
    <source>
        <strain evidence="10">CDC141</strain>
    </source>
</reference>
<name>A0A9X2EAG8_9NOCA</name>
<dbReference type="Gene3D" id="3.20.20.10">
    <property type="entry name" value="Alanine racemase"/>
    <property type="match status" value="1"/>
</dbReference>
<keyword evidence="5 8" id="KW-0456">Lyase</keyword>
<comment type="pathway">
    <text evidence="8">Amino-acid biosynthesis; L-lysine biosynthesis via DAP pathway; L-lysine from DL-2,6-diaminopimelate: step 1/1.</text>
</comment>